<evidence type="ECO:0000256" key="3">
    <source>
        <dbReference type="ARBA" id="ARBA00022989"/>
    </source>
</evidence>
<dbReference type="GO" id="GO:0016020">
    <property type="term" value="C:membrane"/>
    <property type="evidence" value="ECO:0007669"/>
    <property type="project" value="UniProtKB-SubCell"/>
</dbReference>
<dbReference type="Pfam" id="PF04893">
    <property type="entry name" value="Yip1"/>
    <property type="match status" value="1"/>
</dbReference>
<dbReference type="RefSeq" id="WP_201328863.1">
    <property type="nucleotide sequence ID" value="NZ_AP017470.1"/>
</dbReference>
<organism evidence="7 8">
    <name type="scientific">Thermotomaculum hydrothermale</name>
    <dbReference type="NCBI Taxonomy" id="981385"/>
    <lineage>
        <taxon>Bacteria</taxon>
        <taxon>Pseudomonadati</taxon>
        <taxon>Acidobacteriota</taxon>
        <taxon>Holophagae</taxon>
        <taxon>Thermotomaculales</taxon>
        <taxon>Thermotomaculaceae</taxon>
        <taxon>Thermotomaculum</taxon>
    </lineage>
</organism>
<feature type="domain" description="Yip1" evidence="6">
    <location>
        <begin position="8"/>
        <end position="226"/>
    </location>
</feature>
<evidence type="ECO:0000256" key="1">
    <source>
        <dbReference type="ARBA" id="ARBA00004141"/>
    </source>
</evidence>
<dbReference type="KEGG" id="thyd:TTHT_0960"/>
<feature type="transmembrane region" description="Helical" evidence="5">
    <location>
        <begin position="27"/>
        <end position="47"/>
    </location>
</feature>
<keyword evidence="3 5" id="KW-1133">Transmembrane helix</keyword>
<feature type="transmembrane region" description="Helical" evidence="5">
    <location>
        <begin position="86"/>
        <end position="111"/>
    </location>
</feature>
<dbReference type="Proteomes" id="UP000595564">
    <property type="component" value="Chromosome"/>
</dbReference>
<protein>
    <recommendedName>
        <fullName evidence="6">Yip1 domain-containing protein</fullName>
    </recommendedName>
</protein>
<gene>
    <name evidence="7" type="ORF">TTHT_0960</name>
</gene>
<comment type="subcellular location">
    <subcellularLocation>
        <location evidence="1">Membrane</location>
        <topology evidence="1">Multi-pass membrane protein</topology>
    </subcellularLocation>
</comment>
<reference evidence="7 8" key="1">
    <citation type="journal article" date="2012" name="Extremophiles">
        <title>Thermotomaculum hydrothermale gen. nov., sp. nov., a novel heterotrophic thermophile within the phylum Acidobacteria from a deep-sea hydrothermal vent chimney in the Southern Okinawa Trough.</title>
        <authorList>
            <person name="Izumi H."/>
            <person name="Nunoura T."/>
            <person name="Miyazaki M."/>
            <person name="Mino S."/>
            <person name="Toki T."/>
            <person name="Takai K."/>
            <person name="Sako Y."/>
            <person name="Sawabe T."/>
            <person name="Nakagawa S."/>
        </authorList>
    </citation>
    <scope>NUCLEOTIDE SEQUENCE [LARGE SCALE GENOMIC DNA]</scope>
    <source>
        <strain evidence="7 8">AC55</strain>
    </source>
</reference>
<sequence>MESLKLAFEVITSPFKGFEKLKEKKTFWLPFLLTVILSTAATGYYAFNADMKYVITQKLEKSEKMQQFSKEQADQIINMQSKVAKYAMPIGAFVGSFFFLLIVALYLFTMAKVYTSDLSFKDALAITGNAFFVYLLSTIIFIIILLITDFKTTPVESLMPTNLGYYFSSQALGKKLYTLFTKIDIFGIWFASLLGIGFHIFTEESLTKSFLTVFIPYIALIVISVLLV</sequence>
<dbReference type="AlphaFoldDB" id="A0A7R6PMW2"/>
<feature type="transmembrane region" description="Helical" evidence="5">
    <location>
        <begin position="183"/>
        <end position="202"/>
    </location>
</feature>
<feature type="transmembrane region" description="Helical" evidence="5">
    <location>
        <begin position="208"/>
        <end position="227"/>
    </location>
</feature>
<proteinExistence type="predicted"/>
<accession>A0A7R6PMW2</accession>
<evidence type="ECO:0000256" key="4">
    <source>
        <dbReference type="ARBA" id="ARBA00023136"/>
    </source>
</evidence>
<dbReference type="EMBL" id="AP017470">
    <property type="protein sequence ID" value="BBB32513.1"/>
    <property type="molecule type" value="Genomic_DNA"/>
</dbReference>
<evidence type="ECO:0000256" key="2">
    <source>
        <dbReference type="ARBA" id="ARBA00022692"/>
    </source>
</evidence>
<dbReference type="InterPro" id="IPR006977">
    <property type="entry name" value="Yip1_dom"/>
</dbReference>
<evidence type="ECO:0000313" key="7">
    <source>
        <dbReference type="EMBL" id="BBB32513.1"/>
    </source>
</evidence>
<evidence type="ECO:0000313" key="8">
    <source>
        <dbReference type="Proteomes" id="UP000595564"/>
    </source>
</evidence>
<feature type="transmembrane region" description="Helical" evidence="5">
    <location>
        <begin position="131"/>
        <end position="150"/>
    </location>
</feature>
<keyword evidence="4 5" id="KW-0472">Membrane</keyword>
<evidence type="ECO:0000256" key="5">
    <source>
        <dbReference type="SAM" id="Phobius"/>
    </source>
</evidence>
<name>A0A7R6PMW2_9BACT</name>
<evidence type="ECO:0000259" key="6">
    <source>
        <dbReference type="Pfam" id="PF04893"/>
    </source>
</evidence>
<keyword evidence="8" id="KW-1185">Reference proteome</keyword>
<keyword evidence="2 5" id="KW-0812">Transmembrane</keyword>